<dbReference type="SUPFAM" id="SSF52540">
    <property type="entry name" value="P-loop containing nucleoside triphosphate hydrolases"/>
    <property type="match status" value="1"/>
</dbReference>
<dbReference type="PROSITE" id="PS50893">
    <property type="entry name" value="ABC_TRANSPORTER_2"/>
    <property type="match status" value="1"/>
</dbReference>
<dbReference type="PANTHER" id="PTHR24221">
    <property type="entry name" value="ATP-BINDING CASSETTE SUB-FAMILY B"/>
    <property type="match status" value="1"/>
</dbReference>
<feature type="transmembrane region" description="Helical" evidence="7">
    <location>
        <begin position="266"/>
        <end position="289"/>
    </location>
</feature>
<keyword evidence="2 7" id="KW-0812">Transmembrane</keyword>
<dbReference type="Gene3D" id="3.40.50.300">
    <property type="entry name" value="P-loop containing nucleotide triphosphate hydrolases"/>
    <property type="match status" value="1"/>
</dbReference>
<keyword evidence="12" id="KW-1185">Reference proteome</keyword>
<keyword evidence="5 7" id="KW-1133">Transmembrane helix</keyword>
<dbReference type="PANTHER" id="PTHR24221:SF606">
    <property type="entry name" value="COLICIN V SECRETION-PROCESSING ATP-BINDING PROTEIN"/>
    <property type="match status" value="1"/>
</dbReference>
<dbReference type="PROSITE" id="PS50929">
    <property type="entry name" value="ABC_TM1F"/>
    <property type="match status" value="1"/>
</dbReference>
<evidence type="ECO:0000259" key="9">
    <source>
        <dbReference type="PROSITE" id="PS50929"/>
    </source>
</evidence>
<dbReference type="Pfam" id="PF03412">
    <property type="entry name" value="Peptidase_C39"/>
    <property type="match status" value="1"/>
</dbReference>
<dbReference type="Gene3D" id="1.20.1560.10">
    <property type="entry name" value="ABC transporter type 1, transmembrane domain"/>
    <property type="match status" value="1"/>
</dbReference>
<evidence type="ECO:0000313" key="12">
    <source>
        <dbReference type="Proteomes" id="UP000649768"/>
    </source>
</evidence>
<comment type="subcellular location">
    <subcellularLocation>
        <location evidence="1">Cell membrane</location>
        <topology evidence="1">Multi-pass membrane protein</topology>
    </subcellularLocation>
</comment>
<evidence type="ECO:0000313" key="11">
    <source>
        <dbReference type="EMBL" id="MBD8511937.1"/>
    </source>
</evidence>
<dbReference type="Gene3D" id="3.90.70.10">
    <property type="entry name" value="Cysteine proteinases"/>
    <property type="match status" value="1"/>
</dbReference>
<dbReference type="InterPro" id="IPR039421">
    <property type="entry name" value="Type_1_exporter"/>
</dbReference>
<dbReference type="CDD" id="cd18567">
    <property type="entry name" value="ABC_6TM_CvaB_RaxB_like"/>
    <property type="match status" value="1"/>
</dbReference>
<feature type="domain" description="ABC transmembrane type-1" evidence="9">
    <location>
        <begin position="159"/>
        <end position="442"/>
    </location>
</feature>
<dbReference type="InterPro" id="IPR033838">
    <property type="entry name" value="CvaB_peptidase"/>
</dbReference>
<dbReference type="InterPro" id="IPR003593">
    <property type="entry name" value="AAA+_ATPase"/>
</dbReference>
<evidence type="ECO:0000256" key="4">
    <source>
        <dbReference type="ARBA" id="ARBA00022840"/>
    </source>
</evidence>
<dbReference type="InterPro" id="IPR027417">
    <property type="entry name" value="P-loop_NTPase"/>
</dbReference>
<dbReference type="PROSITE" id="PS00211">
    <property type="entry name" value="ABC_TRANSPORTER_1"/>
    <property type="match status" value="1"/>
</dbReference>
<evidence type="ECO:0000256" key="6">
    <source>
        <dbReference type="ARBA" id="ARBA00023136"/>
    </source>
</evidence>
<dbReference type="PROSITE" id="PS50990">
    <property type="entry name" value="PEPTIDASE_C39"/>
    <property type="match status" value="1"/>
</dbReference>
<feature type="transmembrane region" description="Helical" evidence="7">
    <location>
        <begin position="295"/>
        <end position="313"/>
    </location>
</feature>
<sequence>MKTILQSEAAECGLSCLAMIADSYGYKSDLNSLRNKYAQTLKGVNLQQLINIADELNLAGRALKLTLEQLGHLKLPCIIHWDMNHFVVLLSVSNKSVTIVDPAIGKRTLSLESISDHFTGIALELTPTKAFKKQDVRVKMRLSQFIHSVNGLKPVLFQLFALSCILQVFALASPYYMQLAIDEVIVSFDQSLLSMLALGFGLVVLLNVATSALRGFVVIHLGATLNQQLAFNLFQHLMRLPLSFFSKRHMGDIVSRFGSLEQIKQMLTTAMVEAVIDGIMAVMTLVMIYLYSPQLAWVVSAAMLLYLLLRCLWYRPLHEISEEAIVADATENTNFMENVRAMQTIKLFGIEAKRQALWQNHYTKALNLNVRVERLNLAYNLSKNFLFGVENVLVIFLGSQLVMASGGDEIFTIGMFMAFMAYKMQLIQRFSSLVDKLIEFKMLGLHLERLSDLAQAEQETHLHSKQNHDMSGQLSINNISFRHSSGEPYLFQNLRATFESGECVAIVGASGGGKTTLMKVMLGLYQPESGEVTVDGKSLDELGHLQYRRQIATVMQSDELLSGSIAENIGQFDPNLDIDSVKACAKMAAIDQDIMAMTMQYNSLVGDLGSSLSGGQKQRVLLARALYRSPKILFLDEATSHLDIASESAVNRSLSELNITRILIAHRKETIQMADRVLELRDGQLFEVTAQYKSISKITEYSQ</sequence>
<dbReference type="CDD" id="cd02419">
    <property type="entry name" value="Peptidase_C39C"/>
    <property type="match status" value="1"/>
</dbReference>
<dbReference type="InterPro" id="IPR005074">
    <property type="entry name" value="Peptidase_C39"/>
</dbReference>
<gene>
    <name evidence="11" type="ORF">IFO68_04460</name>
</gene>
<evidence type="ECO:0000256" key="7">
    <source>
        <dbReference type="SAM" id="Phobius"/>
    </source>
</evidence>
<keyword evidence="6 7" id="KW-0472">Membrane</keyword>
<feature type="transmembrane region" description="Helical" evidence="7">
    <location>
        <begin position="384"/>
        <end position="404"/>
    </location>
</feature>
<evidence type="ECO:0000256" key="3">
    <source>
        <dbReference type="ARBA" id="ARBA00022741"/>
    </source>
</evidence>
<feature type="domain" description="ABC transporter" evidence="8">
    <location>
        <begin position="474"/>
        <end position="701"/>
    </location>
</feature>
<dbReference type="Pfam" id="PF00005">
    <property type="entry name" value="ABC_tran"/>
    <property type="match status" value="1"/>
</dbReference>
<keyword evidence="4" id="KW-0067">ATP-binding</keyword>
<dbReference type="InterPro" id="IPR017871">
    <property type="entry name" value="ABC_transporter-like_CS"/>
</dbReference>
<dbReference type="InterPro" id="IPR011527">
    <property type="entry name" value="ABC1_TM_dom"/>
</dbReference>
<feature type="transmembrane region" description="Helical" evidence="7">
    <location>
        <begin position="196"/>
        <end position="219"/>
    </location>
</feature>
<dbReference type="Proteomes" id="UP000649768">
    <property type="component" value="Unassembled WGS sequence"/>
</dbReference>
<feature type="transmembrane region" description="Helical" evidence="7">
    <location>
        <begin position="155"/>
        <end position="176"/>
    </location>
</feature>
<evidence type="ECO:0000256" key="1">
    <source>
        <dbReference type="ARBA" id="ARBA00004651"/>
    </source>
</evidence>
<proteinExistence type="predicted"/>
<dbReference type="SUPFAM" id="SSF90123">
    <property type="entry name" value="ABC transporter transmembrane region"/>
    <property type="match status" value="1"/>
</dbReference>
<feature type="domain" description="Peptidase C39" evidence="10">
    <location>
        <begin position="6"/>
        <end position="125"/>
    </location>
</feature>
<keyword evidence="3" id="KW-0547">Nucleotide-binding</keyword>
<evidence type="ECO:0000259" key="10">
    <source>
        <dbReference type="PROSITE" id="PS50990"/>
    </source>
</evidence>
<accession>A0ABR9BH97</accession>
<organism evidence="11 12">
    <name type="scientific">Photobacterium arenosum</name>
    <dbReference type="NCBI Taxonomy" id="2774143"/>
    <lineage>
        <taxon>Bacteria</taxon>
        <taxon>Pseudomonadati</taxon>
        <taxon>Pseudomonadota</taxon>
        <taxon>Gammaproteobacteria</taxon>
        <taxon>Vibrionales</taxon>
        <taxon>Vibrionaceae</taxon>
        <taxon>Photobacterium</taxon>
    </lineage>
</organism>
<evidence type="ECO:0000256" key="2">
    <source>
        <dbReference type="ARBA" id="ARBA00022692"/>
    </source>
</evidence>
<dbReference type="Pfam" id="PF00664">
    <property type="entry name" value="ABC_membrane"/>
    <property type="match status" value="1"/>
</dbReference>
<reference evidence="11 12" key="1">
    <citation type="submission" date="2020-09" db="EMBL/GenBank/DDBJ databases">
        <title>Photobacterium sp. CAU 1568 isolated from sand of Sido Beach.</title>
        <authorList>
            <person name="Kim W."/>
        </authorList>
    </citation>
    <scope>NUCLEOTIDE SEQUENCE [LARGE SCALE GENOMIC DNA]</scope>
    <source>
        <strain evidence="11 12">CAU 1568</strain>
    </source>
</reference>
<protein>
    <submittedName>
        <fullName evidence="11">Peptidase domain-containing ABC transporter</fullName>
    </submittedName>
</protein>
<name>A0ABR9BH97_9GAMM</name>
<dbReference type="RefSeq" id="WP_192014767.1">
    <property type="nucleotide sequence ID" value="NZ_JACYTP010000002.1"/>
</dbReference>
<dbReference type="EMBL" id="JACYTP010000002">
    <property type="protein sequence ID" value="MBD8511937.1"/>
    <property type="molecule type" value="Genomic_DNA"/>
</dbReference>
<comment type="caution">
    <text evidence="11">The sequence shown here is derived from an EMBL/GenBank/DDBJ whole genome shotgun (WGS) entry which is preliminary data.</text>
</comment>
<dbReference type="InterPro" id="IPR003439">
    <property type="entry name" value="ABC_transporter-like_ATP-bd"/>
</dbReference>
<dbReference type="SMART" id="SM00382">
    <property type="entry name" value="AAA"/>
    <property type="match status" value="1"/>
</dbReference>
<evidence type="ECO:0000256" key="5">
    <source>
        <dbReference type="ARBA" id="ARBA00022989"/>
    </source>
</evidence>
<dbReference type="InterPro" id="IPR036640">
    <property type="entry name" value="ABC1_TM_sf"/>
</dbReference>
<evidence type="ECO:0000259" key="8">
    <source>
        <dbReference type="PROSITE" id="PS50893"/>
    </source>
</evidence>